<proteinExistence type="predicted"/>
<dbReference type="InterPro" id="IPR027843">
    <property type="entry name" value="DUF4440"/>
</dbReference>
<dbReference type="Gene3D" id="3.10.450.50">
    <property type="match status" value="1"/>
</dbReference>
<dbReference type="AlphaFoldDB" id="A0A916TR40"/>
<dbReference type="EMBL" id="BMHK01000006">
    <property type="protein sequence ID" value="GGB95193.1"/>
    <property type="molecule type" value="Genomic_DNA"/>
</dbReference>
<reference evidence="3" key="2">
    <citation type="submission" date="2020-09" db="EMBL/GenBank/DDBJ databases">
        <authorList>
            <person name="Sun Q."/>
            <person name="Zhou Y."/>
        </authorList>
    </citation>
    <scope>NUCLEOTIDE SEQUENCE</scope>
    <source>
        <strain evidence="3">CGMCC 1.15095</strain>
    </source>
</reference>
<evidence type="ECO:0000313" key="3">
    <source>
        <dbReference type="EMBL" id="GGB95193.1"/>
    </source>
</evidence>
<comment type="caution">
    <text evidence="3">The sequence shown here is derived from an EMBL/GenBank/DDBJ whole genome shotgun (WGS) entry which is preliminary data.</text>
</comment>
<protein>
    <recommendedName>
        <fullName evidence="2">DUF4440 domain-containing protein</fullName>
    </recommendedName>
</protein>
<dbReference type="InterPro" id="IPR032710">
    <property type="entry name" value="NTF2-like_dom_sf"/>
</dbReference>
<dbReference type="SUPFAM" id="SSF54427">
    <property type="entry name" value="NTF2-like"/>
    <property type="match status" value="1"/>
</dbReference>
<accession>A0A916TR40</accession>
<evidence type="ECO:0000256" key="1">
    <source>
        <dbReference type="SAM" id="MobiDB-lite"/>
    </source>
</evidence>
<reference evidence="3" key="1">
    <citation type="journal article" date="2014" name="Int. J. Syst. Evol. Microbiol.">
        <title>Complete genome sequence of Corynebacterium casei LMG S-19264T (=DSM 44701T), isolated from a smear-ripened cheese.</title>
        <authorList>
            <consortium name="US DOE Joint Genome Institute (JGI-PGF)"/>
            <person name="Walter F."/>
            <person name="Albersmeier A."/>
            <person name="Kalinowski J."/>
            <person name="Ruckert C."/>
        </authorList>
    </citation>
    <scope>NUCLEOTIDE SEQUENCE</scope>
    <source>
        <strain evidence="3">CGMCC 1.15095</strain>
    </source>
</reference>
<feature type="region of interest" description="Disordered" evidence="1">
    <location>
        <begin position="1"/>
        <end position="23"/>
    </location>
</feature>
<dbReference type="Pfam" id="PF14534">
    <property type="entry name" value="DUF4440"/>
    <property type="match status" value="1"/>
</dbReference>
<gene>
    <name evidence="3" type="ORF">GCM10011494_12060</name>
</gene>
<dbReference type="Proteomes" id="UP000608154">
    <property type="component" value="Unassembled WGS sequence"/>
</dbReference>
<name>A0A916TR40_9SPHN</name>
<evidence type="ECO:0000313" key="4">
    <source>
        <dbReference type="Proteomes" id="UP000608154"/>
    </source>
</evidence>
<evidence type="ECO:0000259" key="2">
    <source>
        <dbReference type="Pfam" id="PF14534"/>
    </source>
</evidence>
<feature type="compositionally biased region" description="Basic residues" evidence="1">
    <location>
        <begin position="1"/>
        <end position="12"/>
    </location>
</feature>
<sequence>MHAASHRVRTTHKPQGVAMNQSATELSIRTRRADFNRAIAEGDIGAISPILGRDVVMVTGSDSAVVSGRNAQLRAWRREFASPVRAVYVRTPSRVVVSTVEPVAMETGHWQGFEALSGKALASGDYSAKWREVLGEWVIVAEIYATLG</sequence>
<feature type="domain" description="DUF4440" evidence="2">
    <location>
        <begin position="28"/>
        <end position="139"/>
    </location>
</feature>
<organism evidence="3 4">
    <name type="scientific">Novosphingobium endophyticum</name>
    <dbReference type="NCBI Taxonomy" id="1955250"/>
    <lineage>
        <taxon>Bacteria</taxon>
        <taxon>Pseudomonadati</taxon>
        <taxon>Pseudomonadota</taxon>
        <taxon>Alphaproteobacteria</taxon>
        <taxon>Sphingomonadales</taxon>
        <taxon>Sphingomonadaceae</taxon>
        <taxon>Novosphingobium</taxon>
    </lineage>
</organism>
<keyword evidence="4" id="KW-1185">Reference proteome</keyword>